<feature type="compositionally biased region" description="Basic and acidic residues" evidence="4">
    <location>
        <begin position="10"/>
        <end position="20"/>
    </location>
</feature>
<dbReference type="PANTHER" id="PTHR45872">
    <property type="entry name" value="RHO GUANINE NUCLEOTIDE EXCHANGE FACTOR 2, ISOFORM D"/>
    <property type="match status" value="1"/>
</dbReference>
<feature type="region of interest" description="Disordered" evidence="4">
    <location>
        <begin position="10"/>
        <end position="55"/>
    </location>
</feature>
<dbReference type="Gene3D" id="2.30.29.30">
    <property type="entry name" value="Pleckstrin-homology domain (PH domain)/Phosphotyrosine-binding domain (PTB)"/>
    <property type="match status" value="1"/>
</dbReference>
<dbReference type="InterPro" id="IPR011993">
    <property type="entry name" value="PH-like_dom_sf"/>
</dbReference>
<proteinExistence type="predicted"/>
<evidence type="ECO:0000256" key="2">
    <source>
        <dbReference type="ARBA" id="ARBA00022490"/>
    </source>
</evidence>
<dbReference type="Proteomes" id="UP001153321">
    <property type="component" value="Chromosome 27"/>
</dbReference>
<feature type="region of interest" description="Disordered" evidence="4">
    <location>
        <begin position="1259"/>
        <end position="1290"/>
    </location>
</feature>
<feature type="region of interest" description="Disordered" evidence="4">
    <location>
        <begin position="1140"/>
        <end position="1163"/>
    </location>
</feature>
<feature type="compositionally biased region" description="Basic and acidic residues" evidence="4">
    <location>
        <begin position="1259"/>
        <end position="1269"/>
    </location>
</feature>
<evidence type="ECO:0000256" key="1">
    <source>
        <dbReference type="ARBA" id="ARBA00004496"/>
    </source>
</evidence>
<feature type="compositionally biased region" description="Basic and acidic residues" evidence="4">
    <location>
        <begin position="184"/>
        <end position="196"/>
    </location>
</feature>
<evidence type="ECO:0000256" key="4">
    <source>
        <dbReference type="SAM" id="MobiDB-lite"/>
    </source>
</evidence>
<evidence type="ECO:0000256" key="3">
    <source>
        <dbReference type="ARBA" id="ARBA00022553"/>
    </source>
</evidence>
<dbReference type="Gene3D" id="1.20.900.10">
    <property type="entry name" value="Dbl homology (DH) domain"/>
    <property type="match status" value="1"/>
</dbReference>
<feature type="compositionally biased region" description="Polar residues" evidence="4">
    <location>
        <begin position="890"/>
        <end position="907"/>
    </location>
</feature>
<keyword evidence="7" id="KW-1185">Reference proteome</keyword>
<feature type="compositionally biased region" description="Basic and acidic residues" evidence="4">
    <location>
        <begin position="154"/>
        <end position="167"/>
    </location>
</feature>
<comment type="subcellular location">
    <subcellularLocation>
        <location evidence="1">Cytoplasm</location>
    </subcellularLocation>
</comment>
<dbReference type="InterPro" id="IPR000219">
    <property type="entry name" value="DH_dom"/>
</dbReference>
<dbReference type="InterPro" id="IPR041020">
    <property type="entry name" value="PH_16"/>
</dbReference>
<evidence type="ECO:0000313" key="6">
    <source>
        <dbReference type="EMBL" id="CAH1642576.1"/>
    </source>
</evidence>
<keyword evidence="3" id="KW-0597">Phosphoprotein</keyword>
<dbReference type="GO" id="GO:0001664">
    <property type="term" value="F:G protein-coupled receptor binding"/>
    <property type="evidence" value="ECO:0007669"/>
    <property type="project" value="TreeGrafter"/>
</dbReference>
<feature type="compositionally biased region" description="Basic and acidic residues" evidence="4">
    <location>
        <begin position="402"/>
        <end position="411"/>
    </location>
</feature>
<reference evidence="6" key="1">
    <citation type="submission" date="2022-02" db="EMBL/GenBank/DDBJ databases">
        <authorList>
            <person name="King R."/>
        </authorList>
    </citation>
    <scope>NUCLEOTIDE SEQUENCE</scope>
</reference>
<feature type="compositionally biased region" description="Basic and acidic residues" evidence="4">
    <location>
        <begin position="427"/>
        <end position="436"/>
    </location>
</feature>
<feature type="compositionally biased region" description="Polar residues" evidence="4">
    <location>
        <begin position="482"/>
        <end position="494"/>
    </location>
</feature>
<dbReference type="SUPFAM" id="SSF50729">
    <property type="entry name" value="PH domain-like"/>
    <property type="match status" value="1"/>
</dbReference>
<dbReference type="Pfam" id="PF00621">
    <property type="entry name" value="RhoGEF"/>
    <property type="match status" value="1"/>
</dbReference>
<dbReference type="Pfam" id="PF17838">
    <property type="entry name" value="PH_16"/>
    <property type="match status" value="1"/>
</dbReference>
<feature type="compositionally biased region" description="Basic residues" evidence="4">
    <location>
        <begin position="321"/>
        <end position="338"/>
    </location>
</feature>
<feature type="region of interest" description="Disordered" evidence="4">
    <location>
        <begin position="264"/>
        <end position="503"/>
    </location>
</feature>
<feature type="region of interest" description="Disordered" evidence="4">
    <location>
        <begin position="154"/>
        <end position="249"/>
    </location>
</feature>
<dbReference type="EMBL" id="LR824558">
    <property type="protein sequence ID" value="CAH1642576.1"/>
    <property type="molecule type" value="Genomic_DNA"/>
</dbReference>
<dbReference type="PANTHER" id="PTHR45872:SF2">
    <property type="entry name" value="RHO GUANINE NUCLEOTIDE EXCHANGE FACTOR 2, ISOFORM D"/>
    <property type="match status" value="1"/>
</dbReference>
<dbReference type="InterPro" id="IPR035899">
    <property type="entry name" value="DBL_dom_sf"/>
</dbReference>
<feature type="compositionally biased region" description="Basic residues" evidence="4">
    <location>
        <begin position="294"/>
        <end position="312"/>
    </location>
</feature>
<organism evidence="6 7">
    <name type="scientific">Spodoptera littoralis</name>
    <name type="common">Egyptian cotton leafworm</name>
    <dbReference type="NCBI Taxonomy" id="7109"/>
    <lineage>
        <taxon>Eukaryota</taxon>
        <taxon>Metazoa</taxon>
        <taxon>Ecdysozoa</taxon>
        <taxon>Arthropoda</taxon>
        <taxon>Hexapoda</taxon>
        <taxon>Insecta</taxon>
        <taxon>Pterygota</taxon>
        <taxon>Neoptera</taxon>
        <taxon>Endopterygota</taxon>
        <taxon>Lepidoptera</taxon>
        <taxon>Glossata</taxon>
        <taxon>Ditrysia</taxon>
        <taxon>Noctuoidea</taxon>
        <taxon>Noctuidae</taxon>
        <taxon>Amphipyrinae</taxon>
        <taxon>Spodoptera</taxon>
    </lineage>
</organism>
<evidence type="ECO:0000259" key="5">
    <source>
        <dbReference type="PROSITE" id="PS50010"/>
    </source>
</evidence>
<accession>A0A9P0I6V8</accession>
<dbReference type="GO" id="GO:0007186">
    <property type="term" value="P:G protein-coupled receptor signaling pathway"/>
    <property type="evidence" value="ECO:0007669"/>
    <property type="project" value="TreeGrafter"/>
</dbReference>
<evidence type="ECO:0000313" key="7">
    <source>
        <dbReference type="Proteomes" id="UP001153321"/>
    </source>
</evidence>
<dbReference type="GO" id="GO:0005737">
    <property type="term" value="C:cytoplasm"/>
    <property type="evidence" value="ECO:0007669"/>
    <property type="project" value="UniProtKB-SubCell"/>
</dbReference>
<name>A0A9P0I6V8_SPOLI</name>
<gene>
    <name evidence="6" type="ORF">SPLIT_LOCUS7932</name>
</gene>
<feature type="compositionally biased region" description="Low complexity" evidence="4">
    <location>
        <begin position="466"/>
        <end position="481"/>
    </location>
</feature>
<feature type="region of interest" description="Disordered" evidence="4">
    <location>
        <begin position="876"/>
        <end position="972"/>
    </location>
</feature>
<dbReference type="GO" id="GO:0005085">
    <property type="term" value="F:guanyl-nucleotide exchange factor activity"/>
    <property type="evidence" value="ECO:0007669"/>
    <property type="project" value="InterPro"/>
</dbReference>
<keyword evidence="2" id="KW-0963">Cytoplasm</keyword>
<dbReference type="SMART" id="SM00325">
    <property type="entry name" value="RhoGEF"/>
    <property type="match status" value="1"/>
</dbReference>
<dbReference type="CDD" id="cd00160">
    <property type="entry name" value="RhoGEF"/>
    <property type="match status" value="1"/>
</dbReference>
<dbReference type="SUPFAM" id="SSF48065">
    <property type="entry name" value="DBL homology domain (DH-domain)"/>
    <property type="match status" value="1"/>
</dbReference>
<feature type="domain" description="DH" evidence="5">
    <location>
        <begin position="526"/>
        <end position="720"/>
    </location>
</feature>
<feature type="compositionally biased region" description="Basic and acidic residues" evidence="4">
    <location>
        <begin position="914"/>
        <end position="962"/>
    </location>
</feature>
<dbReference type="PROSITE" id="PS50010">
    <property type="entry name" value="DH_2"/>
    <property type="match status" value="1"/>
</dbReference>
<protein>
    <recommendedName>
        <fullName evidence="5">DH domain-containing protein</fullName>
    </recommendedName>
</protein>
<feature type="region of interest" description="Disordered" evidence="4">
    <location>
        <begin position="70"/>
        <end position="106"/>
    </location>
</feature>
<feature type="compositionally biased region" description="Basic and acidic residues" evidence="4">
    <location>
        <begin position="37"/>
        <end position="55"/>
    </location>
</feature>
<sequence length="1290" mass="142497">MVGQMMWFKRESKAAVDKGENGMVNKLRRKKPVILKATRESSERETSTESDKERRRYSDILDVVSIERRDESDESLYESADGHSDAISASDDALPRLSKTPTISKESLKVAVTDEEVDFGKTKKTHRKTMSLSNPIEIVKNLGDEWFESARRELDRNNDKKKSRESLWSEEDRDSIHGSSMKLDQIRKNSKKEDKNLANLRKISTVEAPKTRKTSKGSSVSALNFLRRKKTPTSTKPVESVAEDDKRLRLDEIMDRTKLFLESEKQFSAITATRPVRPVETDSEDEPPTPKMNEHRRRLSRQTSRSKSKVRGKSQSLKVNTLRKSHSGTLKKGKKKSVKTPSSGRSRQASIVEQTPIAKKKHSDSTKQNSWLFSGSRGESRREGSTDEPTAPDGDVDTSDANTKEPDKDNNWRSPATGGGRGVNRAESCRERDAPRRGKHRNASDPNRLTAHNNHDLEPGAATAPSGSSSSSSLSSRSNESNTVAAEQQASQSDWSEEEEPLAAQWADSLPPHVLDGLELSAALRKRQEVIHELIVSEGSHVRWLRVLGGVFLRPLERHAALLAADELRALFPNLPAVRERHSRLYTDLRTARNDAGNHVVQIRPVADALLNTLGDSGYAQCVSKFCRGQRMALDALRERRRKSKELHQFLAAREQQPLCGRLQLKDMLACVWQRLTKYQLLLEGILKTVVEGEETEEDLARLRRAHDVAKDVLHRVDTAIRTAENEHRLRTIQSKLEIRVPSASEWDELRRLDLTQHRLTTEGDLTLRNDSSKRINVLALMLEDSLVLLQRESDKFVLKPIPLPSQSLMLSPLIKWDKVLFRPNAAVRNTFFLMNINGVQMHELSANSAPEYASWVKHIQEAPLAKLTELKATIPTQHAHSRSADDSGINVSRNPSDASEKSSSTAPGDEPVEPEKDRTSVERTSAEREDKRTDDDKRSTDVEDRSSTDKEAEVTEKEDKHKPRRPTVGRISTQAAGAGLEAPAAVTVRAPAAHTAQRVYTHAERLRRLDSVIAKALRAKSSIVGSVLGVPPQNYAQFADLAVADALGEVDVCGELRGSRGAISRSSSVEDDAPATDLHQLLLAAHAQAAQLTRCLQRALSVSEAGAVAARARPGRCDSCRHRDLLPLHTESFEMVSGPEELDVPTDGPAATPAAGPAPPALGPCDPVDAEVLEKEMSDALAEYELPPDCTGCEDNAEDALECSGDAPLLAARVLRVSCGLQTTLSRALGGLAPARAATLARQHVAALRDANDALRARAMRPDHHTTEEISIPKAGLDPSIQDQPSNGG</sequence>